<gene>
    <name evidence="11" type="ORF">E0L32_007151</name>
</gene>
<keyword evidence="2 9" id="KW-0812">Transmembrane</keyword>
<dbReference type="InterPro" id="IPR006693">
    <property type="entry name" value="AB_hydrolase_lipase"/>
</dbReference>
<dbReference type="GO" id="GO:0016787">
    <property type="term" value="F:hydrolase activity"/>
    <property type="evidence" value="ECO:0007669"/>
    <property type="project" value="UniProtKB-KW"/>
</dbReference>
<evidence type="ECO:0000256" key="3">
    <source>
        <dbReference type="ARBA" id="ARBA00022801"/>
    </source>
</evidence>
<evidence type="ECO:0000256" key="2">
    <source>
        <dbReference type="ARBA" id="ARBA00022692"/>
    </source>
</evidence>
<dbReference type="Proteomes" id="UP000319257">
    <property type="component" value="Unassembled WGS sequence"/>
</dbReference>
<sequence>MAVPFIGRLNIIEYFALIGSFILVGLEAVIRILTLALPPTLINLFYRASRRIFDRFISPAEKKAEERKKKISTSVQDASDFVELCHLHGYTAEEHVLQTRDGYLLGLHRLAYRKGEEDTNVNGGPGSVRKRVAYLHHGLLMNSEVWVCLTEAQRTLPFVLVEHGFDVWPTHQFGNNRGNKYSKKSIKCSSKSTRFWNFSIDDFALYDIPDSIAYILETTGEKSLSYIGFSQGTAQAFASLAIHPKLNEQVNVFIALAPAMSPAGLSNGIVDALIKASPQVLFLMFGRRSILSSATMWQSLLYPPIFVKVIDLGLGFLFNWRAKNIATSQKLAAYPHLYSYTSTKSVVHWFQIIRTKSFQMYDDDVHPPLSTSSRHTKVARYPTRNIKTPIVLVYGGSDSLVDIKVMLKELPPQTVATEIPHYEHLDFLWARDVDAQVFQHVFDALDSFTDAAHSKEEYARYRSARHMSLSASASFGSGRRHRGQRQRHARQHSDAEALVADSDVSASRSGSVDEGRGPHHAVEGELAPRLLSDDETLSQPSTPDVTSVAGLGIAPPGLSRDGSLQFVNKESPDPANC</sequence>
<feature type="compositionally biased region" description="Basic residues" evidence="8">
    <location>
        <begin position="478"/>
        <end position="490"/>
    </location>
</feature>
<protein>
    <recommendedName>
        <fullName evidence="10">Partial AB-hydrolase lipase domain-containing protein</fullName>
    </recommendedName>
</protein>
<evidence type="ECO:0000256" key="8">
    <source>
        <dbReference type="SAM" id="MobiDB-lite"/>
    </source>
</evidence>
<dbReference type="EMBL" id="SKBQ01000042">
    <property type="protein sequence ID" value="TPX12265.1"/>
    <property type="molecule type" value="Genomic_DNA"/>
</dbReference>
<feature type="transmembrane region" description="Helical" evidence="9">
    <location>
        <begin position="12"/>
        <end position="37"/>
    </location>
</feature>
<evidence type="ECO:0000313" key="12">
    <source>
        <dbReference type="Proteomes" id="UP000319257"/>
    </source>
</evidence>
<keyword evidence="3" id="KW-0378">Hydrolase</keyword>
<keyword evidence="12" id="KW-1185">Reference proteome</keyword>
<evidence type="ECO:0000256" key="5">
    <source>
        <dbReference type="ARBA" id="ARBA00022989"/>
    </source>
</evidence>
<organism evidence="11 12">
    <name type="scientific">Thyridium curvatum</name>
    <dbReference type="NCBI Taxonomy" id="1093900"/>
    <lineage>
        <taxon>Eukaryota</taxon>
        <taxon>Fungi</taxon>
        <taxon>Dikarya</taxon>
        <taxon>Ascomycota</taxon>
        <taxon>Pezizomycotina</taxon>
        <taxon>Sordariomycetes</taxon>
        <taxon>Sordariomycetidae</taxon>
        <taxon>Thyridiales</taxon>
        <taxon>Thyridiaceae</taxon>
        <taxon>Thyridium</taxon>
    </lineage>
</organism>
<accession>A0A507ANB7</accession>
<evidence type="ECO:0000256" key="6">
    <source>
        <dbReference type="ARBA" id="ARBA00023098"/>
    </source>
</evidence>
<dbReference type="Pfam" id="PF04083">
    <property type="entry name" value="Abhydro_lipase"/>
    <property type="match status" value="1"/>
</dbReference>
<keyword evidence="7 9" id="KW-0472">Membrane</keyword>
<comment type="caution">
    <text evidence="11">The sequence shown here is derived from an EMBL/GenBank/DDBJ whole genome shotgun (WGS) entry which is preliminary data.</text>
</comment>
<dbReference type="OrthoDB" id="9974421at2759"/>
<dbReference type="InParanoid" id="A0A507ANB7"/>
<keyword evidence="6" id="KW-0443">Lipid metabolism</keyword>
<feature type="compositionally biased region" description="Basic and acidic residues" evidence="8">
    <location>
        <begin position="511"/>
        <end position="523"/>
    </location>
</feature>
<evidence type="ECO:0000256" key="7">
    <source>
        <dbReference type="ARBA" id="ARBA00023136"/>
    </source>
</evidence>
<evidence type="ECO:0000256" key="9">
    <source>
        <dbReference type="SAM" id="Phobius"/>
    </source>
</evidence>
<dbReference type="GeneID" id="41974598"/>
<evidence type="ECO:0000313" key="11">
    <source>
        <dbReference type="EMBL" id="TPX12265.1"/>
    </source>
</evidence>
<keyword evidence="5 9" id="KW-1133">Transmembrane helix</keyword>
<dbReference type="PANTHER" id="PTHR11005">
    <property type="entry name" value="LYSOSOMAL ACID LIPASE-RELATED"/>
    <property type="match status" value="1"/>
</dbReference>
<dbReference type="STRING" id="1093900.A0A507ANB7"/>
<evidence type="ECO:0000256" key="4">
    <source>
        <dbReference type="ARBA" id="ARBA00022963"/>
    </source>
</evidence>
<dbReference type="RefSeq" id="XP_030993976.1">
    <property type="nucleotide sequence ID" value="XM_031141863.1"/>
</dbReference>
<evidence type="ECO:0000259" key="10">
    <source>
        <dbReference type="Pfam" id="PF04083"/>
    </source>
</evidence>
<comment type="subcellular location">
    <subcellularLocation>
        <location evidence="1">Membrane</location>
        <topology evidence="1">Single-pass membrane protein</topology>
    </subcellularLocation>
</comment>
<evidence type="ECO:0000256" key="1">
    <source>
        <dbReference type="ARBA" id="ARBA00004167"/>
    </source>
</evidence>
<keyword evidence="4" id="KW-0442">Lipid degradation</keyword>
<dbReference type="InterPro" id="IPR029058">
    <property type="entry name" value="AB_hydrolase_fold"/>
</dbReference>
<dbReference type="GO" id="GO:0016042">
    <property type="term" value="P:lipid catabolic process"/>
    <property type="evidence" value="ECO:0007669"/>
    <property type="project" value="UniProtKB-KW"/>
</dbReference>
<dbReference type="AlphaFoldDB" id="A0A507ANB7"/>
<dbReference type="SUPFAM" id="SSF53474">
    <property type="entry name" value="alpha/beta-Hydrolases"/>
    <property type="match status" value="1"/>
</dbReference>
<dbReference type="FunFam" id="3.40.50.1820:FF:000095">
    <property type="entry name" value="Triglyceride lipase-cholesterol esterase"/>
    <property type="match status" value="1"/>
</dbReference>
<dbReference type="FunCoup" id="A0A507ANB7">
    <property type="interactions" value="1324"/>
</dbReference>
<reference evidence="11 12" key="1">
    <citation type="submission" date="2019-06" db="EMBL/GenBank/DDBJ databases">
        <title>Draft genome sequence of the filamentous fungus Phialemoniopsis curvata isolated from diesel fuel.</title>
        <authorList>
            <person name="Varaljay V.A."/>
            <person name="Lyon W.J."/>
            <person name="Crouch A.L."/>
            <person name="Drake C.E."/>
            <person name="Hollomon J.M."/>
            <person name="Nadeau L.J."/>
            <person name="Nunn H.S."/>
            <person name="Stevenson B.S."/>
            <person name="Bojanowski C.L."/>
            <person name="Crookes-Goodson W.J."/>
        </authorList>
    </citation>
    <scope>NUCLEOTIDE SEQUENCE [LARGE SCALE GENOMIC DNA]</scope>
    <source>
        <strain evidence="11 12">D216</strain>
    </source>
</reference>
<proteinExistence type="predicted"/>
<dbReference type="GO" id="GO:0016020">
    <property type="term" value="C:membrane"/>
    <property type="evidence" value="ECO:0007669"/>
    <property type="project" value="UniProtKB-SubCell"/>
</dbReference>
<dbReference type="Gene3D" id="3.40.50.1820">
    <property type="entry name" value="alpha/beta hydrolase"/>
    <property type="match status" value="1"/>
</dbReference>
<name>A0A507ANB7_9PEZI</name>
<feature type="region of interest" description="Disordered" evidence="8">
    <location>
        <begin position="472"/>
        <end position="577"/>
    </location>
</feature>
<feature type="domain" description="Partial AB-hydrolase lipase" evidence="10">
    <location>
        <begin position="82"/>
        <end position="148"/>
    </location>
</feature>